<feature type="signal peptide" evidence="2">
    <location>
        <begin position="1"/>
        <end position="24"/>
    </location>
</feature>
<name>A0A517ZTZ4_9PLAN</name>
<dbReference type="NCBIfam" id="TIGR02595">
    <property type="entry name" value="PEP_CTERM"/>
    <property type="match status" value="1"/>
</dbReference>
<evidence type="ECO:0000256" key="1">
    <source>
        <dbReference type="SAM" id="Phobius"/>
    </source>
</evidence>
<feature type="transmembrane region" description="Helical" evidence="1">
    <location>
        <begin position="237"/>
        <end position="255"/>
    </location>
</feature>
<dbReference type="EMBL" id="CP036276">
    <property type="protein sequence ID" value="QDU45948.1"/>
    <property type="molecule type" value="Genomic_DNA"/>
</dbReference>
<evidence type="ECO:0000259" key="3">
    <source>
        <dbReference type="Pfam" id="PF07589"/>
    </source>
</evidence>
<dbReference type="InterPro" id="IPR013424">
    <property type="entry name" value="Ice-binding_C"/>
</dbReference>
<feature type="domain" description="Ice-binding protein C-terminal" evidence="3">
    <location>
        <begin position="234"/>
        <end position="258"/>
    </location>
</feature>
<evidence type="ECO:0000313" key="4">
    <source>
        <dbReference type="EMBL" id="QDU45948.1"/>
    </source>
</evidence>
<protein>
    <submittedName>
        <fullName evidence="4">PEP-CTERM motif protein</fullName>
    </submittedName>
</protein>
<reference evidence="4 5" key="1">
    <citation type="submission" date="2019-02" db="EMBL/GenBank/DDBJ databases">
        <title>Deep-cultivation of Planctomycetes and their phenomic and genomic characterization uncovers novel biology.</title>
        <authorList>
            <person name="Wiegand S."/>
            <person name="Jogler M."/>
            <person name="Boedeker C."/>
            <person name="Pinto D."/>
            <person name="Vollmers J."/>
            <person name="Rivas-Marin E."/>
            <person name="Kohn T."/>
            <person name="Peeters S.H."/>
            <person name="Heuer A."/>
            <person name="Rast P."/>
            <person name="Oberbeckmann S."/>
            <person name="Bunk B."/>
            <person name="Jeske O."/>
            <person name="Meyerdierks A."/>
            <person name="Storesund J.E."/>
            <person name="Kallscheuer N."/>
            <person name="Luecker S."/>
            <person name="Lage O.M."/>
            <person name="Pohl T."/>
            <person name="Merkel B.J."/>
            <person name="Hornburger P."/>
            <person name="Mueller R.-W."/>
            <person name="Bruemmer F."/>
            <person name="Labrenz M."/>
            <person name="Spormann A.M."/>
            <person name="Op den Camp H."/>
            <person name="Overmann J."/>
            <person name="Amann R."/>
            <person name="Jetten M.S.M."/>
            <person name="Mascher T."/>
            <person name="Medema M.H."/>
            <person name="Devos D.P."/>
            <person name="Kaster A.-K."/>
            <person name="Ovreas L."/>
            <person name="Rohde M."/>
            <person name="Galperin M.Y."/>
            <person name="Jogler C."/>
        </authorList>
    </citation>
    <scope>NUCLEOTIDE SEQUENCE [LARGE SCALE GENOMIC DNA]</scope>
    <source>
        <strain evidence="4 5">Mal52</strain>
    </source>
</reference>
<keyword evidence="1" id="KW-1133">Transmembrane helix</keyword>
<evidence type="ECO:0000256" key="2">
    <source>
        <dbReference type="SAM" id="SignalP"/>
    </source>
</evidence>
<evidence type="ECO:0000313" key="5">
    <source>
        <dbReference type="Proteomes" id="UP000319383"/>
    </source>
</evidence>
<keyword evidence="1" id="KW-0472">Membrane</keyword>
<gene>
    <name evidence="4" type="ORF">Mal52_44450</name>
</gene>
<dbReference type="Proteomes" id="UP000319383">
    <property type="component" value="Chromosome"/>
</dbReference>
<dbReference type="RefSeq" id="WP_231962407.1">
    <property type="nucleotide sequence ID" value="NZ_CP036276.1"/>
</dbReference>
<dbReference type="AlphaFoldDB" id="A0A517ZTZ4"/>
<keyword evidence="2" id="KW-0732">Signal</keyword>
<dbReference type="KEGG" id="sdyn:Mal52_44450"/>
<dbReference type="Pfam" id="PF07589">
    <property type="entry name" value="PEP-CTERM"/>
    <property type="match status" value="1"/>
</dbReference>
<organism evidence="4 5">
    <name type="scientific">Symmachiella dynata</name>
    <dbReference type="NCBI Taxonomy" id="2527995"/>
    <lineage>
        <taxon>Bacteria</taxon>
        <taxon>Pseudomonadati</taxon>
        <taxon>Planctomycetota</taxon>
        <taxon>Planctomycetia</taxon>
        <taxon>Planctomycetales</taxon>
        <taxon>Planctomycetaceae</taxon>
        <taxon>Symmachiella</taxon>
    </lineage>
</organism>
<proteinExistence type="predicted"/>
<keyword evidence="5" id="KW-1185">Reference proteome</keyword>
<accession>A0A517ZTZ4</accession>
<keyword evidence="1" id="KW-0812">Transmembrane</keyword>
<sequence length="264" mass="28169" precursor="true">MMGFTRVLAVGALAVIASSSVAHAESMLFMDNFIGHGMGELYTGPTSGDSIAPFTTNSSTNDGRVRLYGGGLLMDVDANGRYNLNEADLVLNLEDWENIRVTFNHRSYNDEVHGFAVDEDRVGGSGDQNAGQLNPFVDHSNADGVAVSVDGENFVPIWTPSAGESNSNWYGVEISSVDAAIAQALNLAGGNGSLSTVTFRLQQYDDYSKTTDGRGWDWVTIYGTEKPSGAPGVVPEPSSFVLLGIGAMGLVGYGWRRRKTRKAA</sequence>
<feature type="chain" id="PRO_5021914597" evidence="2">
    <location>
        <begin position="25"/>
        <end position="264"/>
    </location>
</feature>